<evidence type="ECO:0000256" key="1">
    <source>
        <dbReference type="ARBA" id="ARBA00022737"/>
    </source>
</evidence>
<proteinExistence type="predicted"/>
<evidence type="ECO:0000256" key="3">
    <source>
        <dbReference type="SAM" id="Phobius"/>
    </source>
</evidence>
<feature type="transmembrane region" description="Helical" evidence="3">
    <location>
        <begin position="318"/>
        <end position="341"/>
    </location>
</feature>
<feature type="compositionally biased region" description="Basic and acidic residues" evidence="2">
    <location>
        <begin position="1517"/>
        <end position="1529"/>
    </location>
</feature>
<keyword evidence="3" id="KW-0472">Membrane</keyword>
<dbReference type="PANTHER" id="PTHR43215:SF14">
    <property type="entry name" value="RADIAL SPOKE HEAD 1 HOMOLOG"/>
    <property type="match status" value="1"/>
</dbReference>
<dbReference type="Pfam" id="PF02493">
    <property type="entry name" value="MORN"/>
    <property type="match status" value="8"/>
</dbReference>
<name>A0ABP0MDH9_9DINO</name>
<comment type="caution">
    <text evidence="4">The sequence shown here is derived from an EMBL/GenBank/DDBJ whole genome shotgun (WGS) entry which is preliminary data.</text>
</comment>
<keyword evidence="3" id="KW-1133">Transmembrane helix</keyword>
<accession>A0ABP0MDH9</accession>
<feature type="region of interest" description="Disordered" evidence="2">
    <location>
        <begin position="1473"/>
        <end position="1529"/>
    </location>
</feature>
<evidence type="ECO:0000313" key="4">
    <source>
        <dbReference type="EMBL" id="CAK9049223.1"/>
    </source>
</evidence>
<dbReference type="InterPro" id="IPR003409">
    <property type="entry name" value="MORN"/>
</dbReference>
<dbReference type="EMBL" id="CAXAMM010021090">
    <property type="protein sequence ID" value="CAK9049223.1"/>
    <property type="molecule type" value="Genomic_DNA"/>
</dbReference>
<feature type="transmembrane region" description="Helical" evidence="3">
    <location>
        <begin position="361"/>
        <end position="379"/>
    </location>
</feature>
<feature type="region of interest" description="Disordered" evidence="2">
    <location>
        <begin position="112"/>
        <end position="168"/>
    </location>
</feature>
<keyword evidence="1" id="KW-0677">Repeat</keyword>
<organism evidence="4 5">
    <name type="scientific">Durusdinium trenchii</name>
    <dbReference type="NCBI Taxonomy" id="1381693"/>
    <lineage>
        <taxon>Eukaryota</taxon>
        <taxon>Sar</taxon>
        <taxon>Alveolata</taxon>
        <taxon>Dinophyceae</taxon>
        <taxon>Suessiales</taxon>
        <taxon>Symbiodiniaceae</taxon>
        <taxon>Durusdinium</taxon>
    </lineage>
</organism>
<dbReference type="PANTHER" id="PTHR43215">
    <property type="entry name" value="RADIAL SPOKE HEAD 1 HOMOLOG"/>
    <property type="match status" value="1"/>
</dbReference>
<reference evidence="4 5" key="1">
    <citation type="submission" date="2024-02" db="EMBL/GenBank/DDBJ databases">
        <authorList>
            <person name="Chen Y."/>
            <person name="Shah S."/>
            <person name="Dougan E. K."/>
            <person name="Thang M."/>
            <person name="Chan C."/>
        </authorList>
    </citation>
    <scope>NUCLEOTIDE SEQUENCE [LARGE SCALE GENOMIC DNA]</scope>
</reference>
<dbReference type="Gene3D" id="2.20.110.10">
    <property type="entry name" value="Histone H3 K4-specific methyltransferase SET7/9 N-terminal domain"/>
    <property type="match status" value="4"/>
</dbReference>
<dbReference type="SUPFAM" id="SSF82185">
    <property type="entry name" value="Histone H3 K4-specific methyltransferase SET7/9 N-terminal domain"/>
    <property type="match status" value="3"/>
</dbReference>
<keyword evidence="3" id="KW-0812">Transmembrane</keyword>
<feature type="transmembrane region" description="Helical" evidence="3">
    <location>
        <begin position="273"/>
        <end position="292"/>
    </location>
</feature>
<evidence type="ECO:0000256" key="2">
    <source>
        <dbReference type="SAM" id="MobiDB-lite"/>
    </source>
</evidence>
<dbReference type="Proteomes" id="UP001642464">
    <property type="component" value="Unassembled WGS sequence"/>
</dbReference>
<gene>
    <name evidence="4" type="ORF">SCF082_LOCUS27297</name>
</gene>
<dbReference type="SMART" id="SM00698">
    <property type="entry name" value="MORN"/>
    <property type="match status" value="10"/>
</dbReference>
<sequence length="2090" mass="234520">MSQHSSWAMLSDMVVPGCEGGLVPNFQIDVFDYHCLLKSDVGNMQVIPKVMWMPGFNQQMEIHVQGKVWKSGHVFVQPLKDRKAEVDVVVHAADKIHQAVYRIAAHAQRITEHTTSLRPSTSETPRPTTTALTPTAPKIWKPKKRDPKPRPSSNGGEEPPRGRTWALPRLRLPGLPKPSWRESARWTGIVAASFSFAALLQQHELWSFMCLLKELQFAGISGELAGADTFYAQMVRPFRVFLLQVTLPLDICSSKGGGCEPLQEWRECKASNVVLWLLLLPPLLMLLLLGWWEAASEETLSRHGLLKGIGVRGLRRKLLPMVLVALDIGLMGFADAIVVQLQEGDTLKVNAWEIPIFVWRWLYLVYPVGFGLFSLLQLARLWQRFLVWSPTLSCFADKNVLGVTLRRSRYSRTAANPLAALAEACDRLTELRVAVPICGPDREIVRLGGPPAPQGRTGCLCAVLTTEEATSARERVLRAPVDATSMSSFSTSVWTPLDASQGPRPKLLAEGSDWQLQRERLGLLFWMERRSIVYEALKVQINEASGHGVITDAQGWPIYDCRGLSLRDLYQYCVYEFPWRPWLVDDGKAPGCSPLSVLEAYGKGVGIVAPWVPAIGGMQDLERQQINDWLSDWLVEAEAASSAREELRQLRWYAQELQDAVLREMALAVLEHRDFRAVSGTASEIAQSQARLEEATKRRLVHPWQQQVDGLGSHEILAFVHEELLDSEEMPFYDEELAPDFMNSVFGVVRFHVRAVGENPLASLAPSRRWLRTPGESLSPRRPPALRVTHQVRLPQVRSALVTLQLPLKHLALLSWLPAFGFAASSLALPVAERWQPLFHSAALCCFCRHRPSAQSAAAPAAKFDPGIMALFSDAAERLFLLLAIWGVHASQENLEVRLGLRSLPRLALLSVPLFAVLWRCMVFARNGRSARALPIGPFGPFALLFGRPAELRSETLGRGEPKGRLTLPPGLPLVELSLGIFLCLEDLHESLSLLSPLIFACLLILSRSFFRALAVIHIGFKGFFETEDMVYSRHSSECSCIIHLSTSGVCKLLTNLFGSCSPNLFSSVEWHRPRHLQVLRTSSEREEEDPTPLEFGIFEAVDGQSHSVSSERQALRESPGITQRTCDANQEQRLHALDLIFFCKELGLALRALQSEEFGGASLEGPSSNERQMAGLRKRFAVFRPFDTSPVFESIIPLRRVKEIRDVIPVAATRAQMVGAEELPEMVATIHVVNHCDSEWSRIENDSILSLFLPWGLDSRQPAKTSQPSRLTESRSANWREWRNQTVESSTLIETWKSDVLSWLDDELAVGWVEDGILDLIFFAGNPSRGAFKEELDKLLSPGIFSDDCLGQSRFSESRCYRDGRVLHYVITSQTLKTSSPWRPDPLGAHAASLFVDQVDDEEQGFEESWSPCLLRLSSREVIYLLREDEGTSCGDGVAEIHVPFVALEKISIDVTSEVCFLTLHASRSDRRKSEEENELLQKEIEQRERERRQTTRMKNEEGTRKTVSRGSSETNEGRIQLKEDLKDDTRVQRHNVDKNENRWKLPLIFRMRKTDGAVWAKVIEEYQMFKPRVNIANYIGEVADHPRLPGIVFRTGPNGDQLWPDGTRFIGSWQEHTYHGHGQLLDQDGQLIYKGQWSQGMKHGEGLYYFYQEPSGSRVYSGQFCREEFSGRGCLWVEDGSLDWLRKNRPWAIVRYEGYFSGAGQLVPRSLLTLDERHAAAVQEHFPLSSDDGLAFKPLQASGRPPKDHAAEFYSLDGADLQHCGPDEEAEVWYANGSRYCGPCLAGAVPHGHGKFWEEDLCFEGQFDRGLRAPGVGRVSLRNGVVYEGEFLDGRRHGHGTTEIPEALQQRLGFKTHVGQYKDGLRHGPGEMVFADGAVYRGDFEKNGRHGKGLYRNSVGIPIFDGPWSSDEPGTGAADVLYSSGHRYKGHVQSGAREGEGTLWRDSLDGSNLIYTGQWKADEFHGDGELHCPDGLYRGQFANGVREGEGRFEYSRDTSSYYQGQWKEDQPHGIGTCVDQHGEYADREFEEGELSRRYFSRSRSVFKVKHTLPAMSVKVEPGPQGLPRSSVIGGLLGEETGLAEPNWP</sequence>
<feature type="compositionally biased region" description="Low complexity" evidence="2">
    <location>
        <begin position="114"/>
        <end position="139"/>
    </location>
</feature>
<feature type="compositionally biased region" description="Basic and acidic residues" evidence="2">
    <location>
        <begin position="1473"/>
        <end position="1506"/>
    </location>
</feature>
<evidence type="ECO:0000313" key="5">
    <source>
        <dbReference type="Proteomes" id="UP001642464"/>
    </source>
</evidence>
<keyword evidence="5" id="KW-1185">Reference proteome</keyword>
<protein>
    <submittedName>
        <fullName evidence="4">Radial spoke head 10 homolog B</fullName>
    </submittedName>
</protein>